<dbReference type="InterPro" id="IPR003767">
    <property type="entry name" value="Malate/L-lactate_DH-like"/>
</dbReference>
<evidence type="ECO:0000256" key="1">
    <source>
        <dbReference type="ARBA" id="ARBA00023002"/>
    </source>
</evidence>
<organism evidence="2 3">
    <name type="scientific">Candidatus Onthenecus intestinigallinarum</name>
    <dbReference type="NCBI Taxonomy" id="2840875"/>
    <lineage>
        <taxon>Bacteria</taxon>
        <taxon>Bacillati</taxon>
        <taxon>Bacillota</taxon>
        <taxon>Clostridia</taxon>
        <taxon>Eubacteriales</taxon>
        <taxon>Candidatus Onthenecus</taxon>
    </lineage>
</organism>
<dbReference type="PANTHER" id="PTHR11091:SF3">
    <property type="entry name" value="2,3-DIKETO-L-GULONATE REDUCTASE"/>
    <property type="match status" value="1"/>
</dbReference>
<dbReference type="EC" id="1.1.1.130" evidence="2"/>
<sequence length="338" mass="36559">MLYIPFDELVRTLEAALDKAGVDAPRAARLADVFARNSLEGVYSHGVNRFPRFLFCIREGIVRLDTTPERVASLGGMEVWDGGFGPGPLIAEDAMARAIELARTHGIACVSVRNSSHWMRAGRYGRQAAQAGMAAILFTNTTANMPAWGAEDPRLGNNPIVLAVPRSKGPVVVDTAMSQFAYGKLEVAVQNGQMLPFDGGYDEEGRLTRDPKAILKTRRILPAGYWKGSAMSLALDLLAGALSMGRTVCAVTRAPEDEAGLSQVFIAINFRGLLPAEQVDGLLDEAVEFLLSSKPVPGGAPIRYPGQDVERTAARNMERGVPVAEETWEKIQAHMTRP</sequence>
<evidence type="ECO:0000313" key="2">
    <source>
        <dbReference type="EMBL" id="HIQ71187.1"/>
    </source>
</evidence>
<name>A0A9D0Z8M5_9FIRM</name>
<dbReference type="InterPro" id="IPR036111">
    <property type="entry name" value="Mal/L-sulfo/L-lacto_DH-like_sf"/>
</dbReference>
<dbReference type="Pfam" id="PF02615">
    <property type="entry name" value="Ldh_2"/>
    <property type="match status" value="1"/>
</dbReference>
<dbReference type="Proteomes" id="UP000886887">
    <property type="component" value="Unassembled WGS sequence"/>
</dbReference>
<dbReference type="GO" id="GO:0047559">
    <property type="term" value="F:3-dehydro-L-gulonate 2-dehydrogenase activity"/>
    <property type="evidence" value="ECO:0007669"/>
    <property type="project" value="UniProtKB-EC"/>
</dbReference>
<dbReference type="Gene3D" id="3.30.1370.60">
    <property type="entry name" value="Hypothetical oxidoreductase yiak, domain 2"/>
    <property type="match status" value="1"/>
</dbReference>
<dbReference type="InterPro" id="IPR043144">
    <property type="entry name" value="Mal/L-sulf/L-lact_DH-like_ah"/>
</dbReference>
<protein>
    <submittedName>
        <fullName evidence="2">3-dehydro-L-gulonate 2-dehydrogenase</fullName>
        <ecNumber evidence="2">1.1.1.130</ecNumber>
    </submittedName>
</protein>
<dbReference type="EMBL" id="DVFJ01000009">
    <property type="protein sequence ID" value="HIQ71187.1"/>
    <property type="molecule type" value="Genomic_DNA"/>
</dbReference>
<gene>
    <name evidence="2" type="primary">yiaK</name>
    <name evidence="2" type="ORF">IAB73_03130</name>
</gene>
<dbReference type="AlphaFoldDB" id="A0A9D0Z8M5"/>
<dbReference type="NCBIfam" id="NF009750">
    <property type="entry name" value="PRK13260.1"/>
    <property type="match status" value="1"/>
</dbReference>
<reference evidence="2" key="1">
    <citation type="submission" date="2020-10" db="EMBL/GenBank/DDBJ databases">
        <authorList>
            <person name="Gilroy R."/>
        </authorList>
    </citation>
    <scope>NUCLEOTIDE SEQUENCE</scope>
    <source>
        <strain evidence="2">ChiSxjej2B14-6234</strain>
    </source>
</reference>
<proteinExistence type="predicted"/>
<keyword evidence="1 2" id="KW-0560">Oxidoreductase</keyword>
<dbReference type="Gene3D" id="1.10.1530.10">
    <property type="match status" value="1"/>
</dbReference>
<reference evidence="2" key="2">
    <citation type="journal article" date="2021" name="PeerJ">
        <title>Extensive microbial diversity within the chicken gut microbiome revealed by metagenomics and culture.</title>
        <authorList>
            <person name="Gilroy R."/>
            <person name="Ravi A."/>
            <person name="Getino M."/>
            <person name="Pursley I."/>
            <person name="Horton D.L."/>
            <person name="Alikhan N.F."/>
            <person name="Baker D."/>
            <person name="Gharbi K."/>
            <person name="Hall N."/>
            <person name="Watson M."/>
            <person name="Adriaenssens E.M."/>
            <person name="Foster-Nyarko E."/>
            <person name="Jarju S."/>
            <person name="Secka A."/>
            <person name="Antonio M."/>
            <person name="Oren A."/>
            <person name="Chaudhuri R.R."/>
            <person name="La Ragione R."/>
            <person name="Hildebrand F."/>
            <person name="Pallen M.J."/>
        </authorList>
    </citation>
    <scope>NUCLEOTIDE SEQUENCE</scope>
    <source>
        <strain evidence="2">ChiSxjej2B14-6234</strain>
    </source>
</reference>
<evidence type="ECO:0000313" key="3">
    <source>
        <dbReference type="Proteomes" id="UP000886887"/>
    </source>
</evidence>
<comment type="caution">
    <text evidence="2">The sequence shown here is derived from an EMBL/GenBank/DDBJ whole genome shotgun (WGS) entry which is preliminary data.</text>
</comment>
<dbReference type="PANTHER" id="PTHR11091">
    <property type="entry name" value="OXIDOREDUCTASE-RELATED"/>
    <property type="match status" value="1"/>
</dbReference>
<accession>A0A9D0Z8M5</accession>
<dbReference type="InterPro" id="IPR043143">
    <property type="entry name" value="Mal/L-sulf/L-lact_DH-like_NADP"/>
</dbReference>
<dbReference type="SUPFAM" id="SSF89733">
    <property type="entry name" value="L-sulfolactate dehydrogenase-like"/>
    <property type="match status" value="1"/>
</dbReference>